<evidence type="ECO:0000313" key="5">
    <source>
        <dbReference type="Proteomes" id="UP000735302"/>
    </source>
</evidence>
<feature type="region of interest" description="Disordered" evidence="2">
    <location>
        <begin position="178"/>
        <end position="201"/>
    </location>
</feature>
<dbReference type="PANTHER" id="PTHR47020:SF1">
    <property type="entry name" value="HILLARIN"/>
    <property type="match status" value="1"/>
</dbReference>
<dbReference type="SMART" id="SM00460">
    <property type="entry name" value="TGc"/>
    <property type="match status" value="1"/>
</dbReference>
<feature type="coiled-coil region" evidence="1">
    <location>
        <begin position="74"/>
        <end position="150"/>
    </location>
</feature>
<comment type="caution">
    <text evidence="4">The sequence shown here is derived from an EMBL/GenBank/DDBJ whole genome shotgun (WGS) entry which is preliminary data.</text>
</comment>
<feature type="region of interest" description="Disordered" evidence="2">
    <location>
        <begin position="674"/>
        <end position="740"/>
    </location>
</feature>
<keyword evidence="1" id="KW-0175">Coiled coil</keyword>
<gene>
    <name evidence="4" type="ORF">PoB_006971700</name>
</gene>
<evidence type="ECO:0000259" key="3">
    <source>
        <dbReference type="SMART" id="SM00460"/>
    </source>
</evidence>
<feature type="domain" description="Transglutaminase-like" evidence="3">
    <location>
        <begin position="279"/>
        <end position="347"/>
    </location>
</feature>
<evidence type="ECO:0000256" key="1">
    <source>
        <dbReference type="SAM" id="Coils"/>
    </source>
</evidence>
<dbReference type="InterPro" id="IPR056564">
    <property type="entry name" value="Ig-like_KY"/>
</dbReference>
<feature type="region of interest" description="Disordered" evidence="2">
    <location>
        <begin position="805"/>
        <end position="836"/>
    </location>
</feature>
<dbReference type="InterPro" id="IPR002931">
    <property type="entry name" value="Transglutaminase-like"/>
</dbReference>
<evidence type="ECO:0000256" key="2">
    <source>
        <dbReference type="SAM" id="MobiDB-lite"/>
    </source>
</evidence>
<feature type="compositionally biased region" description="Low complexity" evidence="2">
    <location>
        <begin position="690"/>
        <end position="739"/>
    </location>
</feature>
<proteinExistence type="predicted"/>
<organism evidence="4 5">
    <name type="scientific">Plakobranchus ocellatus</name>
    <dbReference type="NCBI Taxonomy" id="259542"/>
    <lineage>
        <taxon>Eukaryota</taxon>
        <taxon>Metazoa</taxon>
        <taxon>Spiralia</taxon>
        <taxon>Lophotrochozoa</taxon>
        <taxon>Mollusca</taxon>
        <taxon>Gastropoda</taxon>
        <taxon>Heterobranchia</taxon>
        <taxon>Euthyneura</taxon>
        <taxon>Panpulmonata</taxon>
        <taxon>Sacoglossa</taxon>
        <taxon>Placobranchoidea</taxon>
        <taxon>Plakobranchidae</taxon>
        <taxon>Plakobranchus</taxon>
    </lineage>
</organism>
<dbReference type="PANTHER" id="PTHR47020">
    <property type="entry name" value="HILLARIN"/>
    <property type="match status" value="1"/>
</dbReference>
<feature type="region of interest" description="Disordered" evidence="2">
    <location>
        <begin position="888"/>
        <end position="921"/>
    </location>
</feature>
<accession>A0AAV4DG36</accession>
<feature type="compositionally biased region" description="Gly residues" evidence="2">
    <location>
        <begin position="359"/>
        <end position="380"/>
    </location>
</feature>
<dbReference type="EMBL" id="BLXT01007857">
    <property type="protein sequence ID" value="GFO43212.1"/>
    <property type="molecule type" value="Genomic_DNA"/>
</dbReference>
<name>A0AAV4DG36_9GAST</name>
<reference evidence="4 5" key="1">
    <citation type="journal article" date="2021" name="Elife">
        <title>Chloroplast acquisition without the gene transfer in kleptoplastic sea slugs, Plakobranchus ocellatus.</title>
        <authorList>
            <person name="Maeda T."/>
            <person name="Takahashi S."/>
            <person name="Yoshida T."/>
            <person name="Shimamura S."/>
            <person name="Takaki Y."/>
            <person name="Nagai Y."/>
            <person name="Toyoda A."/>
            <person name="Suzuki Y."/>
            <person name="Arimoto A."/>
            <person name="Ishii H."/>
            <person name="Satoh N."/>
            <person name="Nishiyama T."/>
            <person name="Hasebe M."/>
            <person name="Maruyama T."/>
            <person name="Minagawa J."/>
            <person name="Obokata J."/>
            <person name="Shigenobu S."/>
        </authorList>
    </citation>
    <scope>NUCLEOTIDE SEQUENCE [LARGE SCALE GENOMIC DNA]</scope>
</reference>
<evidence type="ECO:0000313" key="4">
    <source>
        <dbReference type="EMBL" id="GFO43212.1"/>
    </source>
</evidence>
<dbReference type="Pfam" id="PF23265">
    <property type="entry name" value="Ig-like_KY"/>
    <property type="match status" value="2"/>
</dbReference>
<feature type="region of interest" description="Disordered" evidence="2">
    <location>
        <begin position="358"/>
        <end position="388"/>
    </location>
</feature>
<feature type="compositionally biased region" description="Low complexity" evidence="2">
    <location>
        <begin position="805"/>
        <end position="821"/>
    </location>
</feature>
<sequence length="1339" mass="146922">MDIPSVTQTRGSSVTPGWQYDANALEFAHHREIYRRGKHKTSTGTYRDFEQSGIFEAQTLLEKVQKEEEDELYLQIQDERRKKIKRLEEELRAEMERSVRDMVSTFERFSPQRGKTRLQKETERLEETYRRKKEEKVRKMIDRLSNEQRSKVASLIQKHSQEMLLLIAERLTLCEDRVSSDSEGSSPTADLSRPPVTPPEFKRSQLFKSPKEFEKIDDHVFQIVQREYSTFTELVKDLIVVCETDLDKARAIFRWVTWTDLNELEVEDSVCPDSPMGLLRGIKYGTETYHDLCRRLCSYAGLYCEVIEGYSKGAGYRPGMKMDSDRFRNSWTAVSIDGSWCFINCNWGARHVKADNQDGGAGGQAGGEDGGRGAGEGGGTFRKKKREGLRMDSNTHTHYNHVEVLYEPPVPNPEDVGGMGCNGGRDVSRRNSLEARESSGVPQIVAVEDAPNGGGAGQATGCSCGSSGRSCGVCDPSGVSYRNGCSDGAGSDGRCPSRMPLGQSSSELTSSGTYTFGMFSADSGLSKQGGDSGVGLNEDGCMRSKLRCLATPANTSSNNGNSHNTHNNNNNTINNAVLGTYKKDVSSYAAPHNVTYSRGGYDTSLDSTDNSTRTHYVRKLLPCASLGDTPGSNKENAGGKEVGLSAGVLTLDGFAGRCLLDAFYQKDTKSCGRVGVPPAGTRLSDGDTASYSSGYSKSSAESSSGISPSQSPFASVSSTPRSGGALSAHSDSSSASCCSAHRDRELGPNSSCCDSRVSPPLPFFRAPSSSFSRLQQQQQQQHHQQAMLHQQEGFLSHEDANALSASASFRNSSSSDNSSRCSPPPPSVFRSSPFVGSKTSPPSSLFRFASGPNAAASSVTTTAIVTSTLNGPSEDAVGRRGCDRLSPSHADQYRWRHSDSSSGGVSAGRSERRDSVSTVGESLVGDDATARPCRPLPLFYQCDEFYFITDPEDHIYQHFPDDPAWQLLEVPLTMAEFLDLPVVKSPFFNNGLKFASHYDCKQHTSKGDITLQLKIPRLLTFGCTLVPREKRLGGGNVQSSATLDGRVLVRIIGHKAIFTVAPPKRGRYYFTVYVKDGSGESVGLLQSACAFQITFREGREAVKTPYPKVPFFGPTLSMSSHGLLPQTHIDPLVVYNHDDINFQFAAARTARLSYSLTFYCQSAEPVDVDLQRYAFLRHRDDVSLALQVRCPHVGRYVFSIYGAEPDILTAVAGYGNGTGMNGQYACLYRYLIDCRQSATNKTPLPRACHRWCHSQLLEPVQGDLAISSRVNFRVRAPLVCDMALLMGDAWYHFRCHGDHVWEASLTTSPTPCSAKLYARLNKDTARFSPFLEFQIVDKA</sequence>
<feature type="region of interest" description="Disordered" evidence="2">
    <location>
        <begin position="764"/>
        <end position="788"/>
    </location>
</feature>
<keyword evidence="5" id="KW-1185">Reference proteome</keyword>
<dbReference type="Proteomes" id="UP000735302">
    <property type="component" value="Unassembled WGS sequence"/>
</dbReference>
<protein>
    <submittedName>
        <fullName evidence="4">Kyphoscoliosis peptidase</fullName>
    </submittedName>
</protein>
<dbReference type="InterPro" id="IPR053041">
    <property type="entry name" value="Transglut-like_Superfamily_Mod"/>
</dbReference>